<accession>A0A4Q9Q973</accession>
<reference evidence="2 3" key="1">
    <citation type="submission" date="2019-01" db="EMBL/GenBank/DDBJ databases">
        <title>Draft genome sequences of three monokaryotic isolates of the white-rot basidiomycete fungus Dichomitus squalens.</title>
        <authorList>
            <consortium name="DOE Joint Genome Institute"/>
            <person name="Lopez S.C."/>
            <person name="Andreopoulos B."/>
            <person name="Pangilinan J."/>
            <person name="Lipzen A."/>
            <person name="Riley R."/>
            <person name="Ahrendt S."/>
            <person name="Ng V."/>
            <person name="Barry K."/>
            <person name="Daum C."/>
            <person name="Grigoriev I.V."/>
            <person name="Hilden K.S."/>
            <person name="Makela M.R."/>
            <person name="de Vries R.P."/>
        </authorList>
    </citation>
    <scope>NUCLEOTIDE SEQUENCE [LARGE SCALE GENOMIC DNA]</scope>
    <source>
        <strain evidence="2 3">CBS 464.89</strain>
    </source>
</reference>
<proteinExistence type="predicted"/>
<sequence length="88" mass="9662">MSASHRVLALKLMHAVLSHEVVMLGDGLVLKLSRLTSAELSSFFFGPPARLPQPEHAQRPVHTADDHLLMSSSPILSWYAPRVPSAPR</sequence>
<evidence type="ECO:0000313" key="3">
    <source>
        <dbReference type="Proteomes" id="UP000292082"/>
    </source>
</evidence>
<keyword evidence="3" id="KW-1185">Reference proteome</keyword>
<feature type="signal peptide" evidence="1">
    <location>
        <begin position="1"/>
        <end position="18"/>
    </location>
</feature>
<name>A0A4Q9Q973_9APHY</name>
<organism evidence="2 3">
    <name type="scientific">Dichomitus squalens</name>
    <dbReference type="NCBI Taxonomy" id="114155"/>
    <lineage>
        <taxon>Eukaryota</taxon>
        <taxon>Fungi</taxon>
        <taxon>Dikarya</taxon>
        <taxon>Basidiomycota</taxon>
        <taxon>Agaricomycotina</taxon>
        <taxon>Agaricomycetes</taxon>
        <taxon>Polyporales</taxon>
        <taxon>Polyporaceae</taxon>
        <taxon>Dichomitus</taxon>
    </lineage>
</organism>
<evidence type="ECO:0000256" key="1">
    <source>
        <dbReference type="SAM" id="SignalP"/>
    </source>
</evidence>
<protein>
    <recommendedName>
        <fullName evidence="4">Secreted protein</fullName>
    </recommendedName>
</protein>
<gene>
    <name evidence="2" type="ORF">BD310DRAFT_915251</name>
</gene>
<dbReference type="Proteomes" id="UP000292082">
    <property type="component" value="Unassembled WGS sequence"/>
</dbReference>
<evidence type="ECO:0008006" key="4">
    <source>
        <dbReference type="Google" id="ProtNLM"/>
    </source>
</evidence>
<keyword evidence="1" id="KW-0732">Signal</keyword>
<feature type="chain" id="PRO_5020394306" description="Secreted protein" evidence="1">
    <location>
        <begin position="19"/>
        <end position="88"/>
    </location>
</feature>
<dbReference type="EMBL" id="ML145087">
    <property type="protein sequence ID" value="TBU64045.1"/>
    <property type="molecule type" value="Genomic_DNA"/>
</dbReference>
<evidence type="ECO:0000313" key="2">
    <source>
        <dbReference type="EMBL" id="TBU64045.1"/>
    </source>
</evidence>
<dbReference type="AlphaFoldDB" id="A0A4Q9Q973"/>